<evidence type="ECO:0000256" key="3">
    <source>
        <dbReference type="ARBA" id="ARBA00017467"/>
    </source>
</evidence>
<keyword evidence="9" id="KW-1185">Reference proteome</keyword>
<evidence type="ECO:0000256" key="2">
    <source>
        <dbReference type="ARBA" id="ARBA00009731"/>
    </source>
</evidence>
<accession>A0A1J1J103</accession>
<protein>
    <recommendedName>
        <fullName evidence="3">UDP-N-acetylglucosamine transferase subunit ALG14</fullName>
    </recommendedName>
</protein>
<comment type="subcellular location">
    <subcellularLocation>
        <location evidence="1">Endoplasmic reticulum membrane</location>
        <topology evidence="1">Single-pass membrane protein</topology>
    </subcellularLocation>
</comment>
<sequence length="209" mass="23821">MFILFISAVVGFAIGRVISLLLSQLFQQRVQLFQDSARTLIVLGSGGHTTEMLEIVNKLNFNKYTPRYYVVAENDQNSVDKLLAIEENKKDYKIYMITRSRKVHQSYASSIITTSLSFLNCIPILMHARPNLILCNGPGTCVPLCIVAFLFKVFYINNKCKIAFIESFCRVKSLSLSGKILLYLTDIFVVQWPDVSKISRKILYFGRLT</sequence>
<reference evidence="8 9" key="1">
    <citation type="submission" date="2015-04" db="EMBL/GenBank/DDBJ databases">
        <authorList>
            <person name="Syromyatnikov M.Y."/>
            <person name="Popov V.N."/>
        </authorList>
    </citation>
    <scope>NUCLEOTIDE SEQUENCE [LARGE SCALE GENOMIC DNA]</scope>
</reference>
<dbReference type="InterPro" id="IPR013969">
    <property type="entry name" value="Oligosacch_biosynth_Alg14"/>
</dbReference>
<evidence type="ECO:0000313" key="8">
    <source>
        <dbReference type="EMBL" id="CRL06016.1"/>
    </source>
</evidence>
<dbReference type="PANTHER" id="PTHR12154">
    <property type="entry name" value="GLYCOSYL TRANSFERASE-RELATED"/>
    <property type="match status" value="1"/>
</dbReference>
<name>A0A1J1J103_9DIPT</name>
<evidence type="ECO:0000256" key="6">
    <source>
        <dbReference type="ARBA" id="ARBA00022989"/>
    </source>
</evidence>
<organism evidence="8 9">
    <name type="scientific">Clunio marinus</name>
    <dbReference type="NCBI Taxonomy" id="568069"/>
    <lineage>
        <taxon>Eukaryota</taxon>
        <taxon>Metazoa</taxon>
        <taxon>Ecdysozoa</taxon>
        <taxon>Arthropoda</taxon>
        <taxon>Hexapoda</taxon>
        <taxon>Insecta</taxon>
        <taxon>Pterygota</taxon>
        <taxon>Neoptera</taxon>
        <taxon>Endopterygota</taxon>
        <taxon>Diptera</taxon>
        <taxon>Nematocera</taxon>
        <taxon>Chironomoidea</taxon>
        <taxon>Chironomidae</taxon>
        <taxon>Clunio</taxon>
    </lineage>
</organism>
<evidence type="ECO:0000256" key="4">
    <source>
        <dbReference type="ARBA" id="ARBA00022692"/>
    </source>
</evidence>
<dbReference type="GO" id="GO:0006488">
    <property type="term" value="P:dolichol-linked oligosaccharide biosynthetic process"/>
    <property type="evidence" value="ECO:0007669"/>
    <property type="project" value="InterPro"/>
</dbReference>
<dbReference type="Proteomes" id="UP000183832">
    <property type="component" value="Unassembled WGS sequence"/>
</dbReference>
<gene>
    <name evidence="8" type="ORF">CLUMA_CG019138</name>
</gene>
<evidence type="ECO:0000256" key="5">
    <source>
        <dbReference type="ARBA" id="ARBA00022824"/>
    </source>
</evidence>
<dbReference type="EMBL" id="CVRI01000066">
    <property type="protein sequence ID" value="CRL06016.1"/>
    <property type="molecule type" value="Genomic_DNA"/>
</dbReference>
<dbReference type="Pfam" id="PF08660">
    <property type="entry name" value="Alg14"/>
    <property type="match status" value="1"/>
</dbReference>
<evidence type="ECO:0000256" key="1">
    <source>
        <dbReference type="ARBA" id="ARBA00004389"/>
    </source>
</evidence>
<keyword evidence="7" id="KW-0472">Membrane</keyword>
<evidence type="ECO:0000256" key="7">
    <source>
        <dbReference type="ARBA" id="ARBA00023136"/>
    </source>
</evidence>
<dbReference type="Gene3D" id="3.40.50.2000">
    <property type="entry name" value="Glycogen Phosphorylase B"/>
    <property type="match status" value="1"/>
</dbReference>
<dbReference type="GO" id="GO:0043541">
    <property type="term" value="C:UDP-N-acetylglucosamine transferase complex"/>
    <property type="evidence" value="ECO:0007669"/>
    <property type="project" value="TreeGrafter"/>
</dbReference>
<proteinExistence type="inferred from homology"/>
<keyword evidence="4" id="KW-0812">Transmembrane</keyword>
<dbReference type="AlphaFoldDB" id="A0A1J1J103"/>
<dbReference type="STRING" id="568069.A0A1J1J103"/>
<dbReference type="GO" id="GO:0004577">
    <property type="term" value="F:N-acetylglucosaminyldiphosphodolichol N-acetylglucosaminyltransferase activity"/>
    <property type="evidence" value="ECO:0007669"/>
    <property type="project" value="TreeGrafter"/>
</dbReference>
<evidence type="ECO:0000313" key="9">
    <source>
        <dbReference type="Proteomes" id="UP000183832"/>
    </source>
</evidence>
<keyword evidence="6" id="KW-1133">Transmembrane helix</keyword>
<keyword evidence="5" id="KW-0256">Endoplasmic reticulum</keyword>
<dbReference type="PANTHER" id="PTHR12154:SF4">
    <property type="entry name" value="UDP-N-ACETYLGLUCOSAMINE TRANSFERASE SUBUNIT ALG14 HOMOLOG"/>
    <property type="match status" value="1"/>
</dbReference>
<comment type="similarity">
    <text evidence="2">Belongs to the ALG14 family.</text>
</comment>
<dbReference type="OrthoDB" id="17098at2759"/>